<name>A0A319DKZ4_9EURO</name>
<evidence type="ECO:0000313" key="2">
    <source>
        <dbReference type="EMBL" id="PYH94767.1"/>
    </source>
</evidence>
<dbReference type="VEuPathDB" id="FungiDB:BO71DRAFT_398596"/>
<evidence type="ECO:0000256" key="1">
    <source>
        <dbReference type="SAM" id="MobiDB-lite"/>
    </source>
</evidence>
<accession>A0A319DKZ4</accession>
<reference evidence="2 3" key="1">
    <citation type="submission" date="2018-02" db="EMBL/GenBank/DDBJ databases">
        <title>The genomes of Aspergillus section Nigri reveals drivers in fungal speciation.</title>
        <authorList>
            <consortium name="DOE Joint Genome Institute"/>
            <person name="Vesth T.C."/>
            <person name="Nybo J."/>
            <person name="Theobald S."/>
            <person name="Brandl J."/>
            <person name="Frisvad J.C."/>
            <person name="Nielsen K.F."/>
            <person name="Lyhne E.K."/>
            <person name="Kogle M.E."/>
            <person name="Kuo A."/>
            <person name="Riley R."/>
            <person name="Clum A."/>
            <person name="Nolan M."/>
            <person name="Lipzen A."/>
            <person name="Salamov A."/>
            <person name="Henrissat B."/>
            <person name="Wiebenga A."/>
            <person name="De vries R.P."/>
            <person name="Grigoriev I.V."/>
            <person name="Mortensen U.H."/>
            <person name="Andersen M.R."/>
            <person name="Baker S.E."/>
        </authorList>
    </citation>
    <scope>NUCLEOTIDE SEQUENCE [LARGE SCALE GENOMIC DNA]</scope>
    <source>
        <strain evidence="2 3">CBS 707.79</strain>
    </source>
</reference>
<dbReference type="EMBL" id="KZ825865">
    <property type="protein sequence ID" value="PYH94767.1"/>
    <property type="molecule type" value="Genomic_DNA"/>
</dbReference>
<protein>
    <submittedName>
        <fullName evidence="2">Uncharacterized protein</fullName>
    </submittedName>
</protein>
<keyword evidence="3" id="KW-1185">Reference proteome</keyword>
<sequence>MLKKWEGCYSFPPPPTSSDWDGEIRGGRQRGNLLADTASGSIKLHAPALSSPRARQPLGFRGGIGAAAPRVWTGATVRIALDAPWSACI</sequence>
<dbReference type="AlphaFoldDB" id="A0A319DKZ4"/>
<feature type="region of interest" description="Disordered" evidence="1">
    <location>
        <begin position="1"/>
        <end position="27"/>
    </location>
</feature>
<organism evidence="2 3">
    <name type="scientific">Aspergillus ellipticus CBS 707.79</name>
    <dbReference type="NCBI Taxonomy" id="1448320"/>
    <lineage>
        <taxon>Eukaryota</taxon>
        <taxon>Fungi</taxon>
        <taxon>Dikarya</taxon>
        <taxon>Ascomycota</taxon>
        <taxon>Pezizomycotina</taxon>
        <taxon>Eurotiomycetes</taxon>
        <taxon>Eurotiomycetidae</taxon>
        <taxon>Eurotiales</taxon>
        <taxon>Aspergillaceae</taxon>
        <taxon>Aspergillus</taxon>
        <taxon>Aspergillus subgen. Circumdati</taxon>
    </lineage>
</organism>
<evidence type="ECO:0000313" key="3">
    <source>
        <dbReference type="Proteomes" id="UP000247810"/>
    </source>
</evidence>
<proteinExistence type="predicted"/>
<dbReference type="Proteomes" id="UP000247810">
    <property type="component" value="Unassembled WGS sequence"/>
</dbReference>
<gene>
    <name evidence="2" type="ORF">BO71DRAFT_398596</name>
</gene>